<feature type="compositionally biased region" description="Basic and acidic residues" evidence="14">
    <location>
        <begin position="373"/>
        <end position="390"/>
    </location>
</feature>
<dbReference type="CDD" id="cd17961">
    <property type="entry name" value="DEADc_DDX56"/>
    <property type="match status" value="1"/>
</dbReference>
<keyword evidence="10" id="KW-0539">Nucleus</keyword>
<evidence type="ECO:0000256" key="7">
    <source>
        <dbReference type="ARBA" id="ARBA00022806"/>
    </source>
</evidence>
<dbReference type="InterPro" id="IPR001650">
    <property type="entry name" value="Helicase_C-like"/>
</dbReference>
<proteinExistence type="inferred from homology"/>
<evidence type="ECO:0000256" key="11">
    <source>
        <dbReference type="ARBA" id="ARBA00038041"/>
    </source>
</evidence>
<dbReference type="EC" id="3.6.4.13" evidence="3"/>
<dbReference type="Gene3D" id="3.40.50.300">
    <property type="entry name" value="P-loop containing nucleotide triphosphate hydrolases"/>
    <property type="match status" value="2"/>
</dbReference>
<dbReference type="InterPro" id="IPR050079">
    <property type="entry name" value="DEAD_box_RNA_helicase"/>
</dbReference>
<dbReference type="GO" id="GO:0005829">
    <property type="term" value="C:cytosol"/>
    <property type="evidence" value="ECO:0007669"/>
    <property type="project" value="TreeGrafter"/>
</dbReference>
<dbReference type="SMART" id="SM00487">
    <property type="entry name" value="DEXDc"/>
    <property type="match status" value="1"/>
</dbReference>
<gene>
    <name evidence="18" type="ORF">KHLLAP_LOCUS10267</name>
</gene>
<dbReference type="PANTHER" id="PTHR47959">
    <property type="entry name" value="ATP-DEPENDENT RNA HELICASE RHLE-RELATED"/>
    <property type="match status" value="1"/>
</dbReference>
<evidence type="ECO:0000259" key="15">
    <source>
        <dbReference type="PROSITE" id="PS51192"/>
    </source>
</evidence>
<feature type="domain" description="Helicase ATP-binding" evidence="15">
    <location>
        <begin position="63"/>
        <end position="239"/>
    </location>
</feature>
<evidence type="ECO:0000256" key="3">
    <source>
        <dbReference type="ARBA" id="ARBA00012552"/>
    </source>
</evidence>
<dbReference type="GO" id="GO:0042254">
    <property type="term" value="P:ribosome biogenesis"/>
    <property type="evidence" value="ECO:0007669"/>
    <property type="project" value="UniProtKB-KW"/>
</dbReference>
<accession>A0AAI8YM58</accession>
<evidence type="ECO:0000256" key="5">
    <source>
        <dbReference type="ARBA" id="ARBA00022741"/>
    </source>
</evidence>
<feature type="region of interest" description="Disordered" evidence="14">
    <location>
        <begin position="595"/>
        <end position="631"/>
    </location>
</feature>
<evidence type="ECO:0000313" key="19">
    <source>
        <dbReference type="Proteomes" id="UP001295740"/>
    </source>
</evidence>
<evidence type="ECO:0000259" key="17">
    <source>
        <dbReference type="PROSITE" id="PS51195"/>
    </source>
</evidence>
<name>A0AAI8YM58_9PEZI</name>
<feature type="region of interest" description="Disordered" evidence="14">
    <location>
        <begin position="1"/>
        <end position="29"/>
    </location>
</feature>
<comment type="function">
    <text evidence="1">ATP-binding RNA helicase involved in the biogenesis of 60S ribosomal subunits and is required for the normal formation of 25S and 5.8S rRNAs.</text>
</comment>
<feature type="compositionally biased region" description="Basic and acidic residues" evidence="14">
    <location>
        <begin position="612"/>
        <end position="622"/>
    </location>
</feature>
<sequence>MKRKLDEHDQPVPAAQSAEPGKSETTNETNETTFADFGLDSRLLQAVGQQLYQKPTTVQAKSIPLILDGGDLLCRAKTGSGKTAAYLLPVLESILRRKQASSSPCISALVLVPTKELADQVLKNIETLSAFCKDLRAIKLSEKLPDSVQRSLLSSSPDIVVATPSRACVTLKSSAMSLDNLKFLVLDEADLVMSYGYEDDLSSIAGSVPKGVQTVLTSATLTPEVDTLKGLFCRNPTVLNLEEPEAEGEGVTQYVVKCGEDEKFLLICTWPYFSVTAKLDAVTYVLIKCQLIKGKSLVFVADVDRAYRLRLFFEQFGLRSCVLNSELPVNSRIHIVEEFNRGIYDIIIASDDQEALGNENSSSTPGDNEEPADADKELGAEPPKDADKAPPKKKHRSSRCQDKEYGISRGIDFRNVAMVLNFDCPRTAKSYQHRIGRTARGAGQTGTALTFIIPKEKYRTHIPTSVETAENDEKVLARMTKQQVAKGKEIKPYIFDMKQLEAFRYRMNDALRAVTKVSIREARTREIRQELLKSEKLKRHFEERPMELHHLRHDQELRAARTQAHLRHVPDYLLPTDGKKALTSTNIGFVPMKKVVDGKNRKGRGFKGKGKRSGDRKSDPLRSFKARPKRK</sequence>
<dbReference type="GO" id="GO:0010467">
    <property type="term" value="P:gene expression"/>
    <property type="evidence" value="ECO:0007669"/>
    <property type="project" value="UniProtKB-ARBA"/>
</dbReference>
<keyword evidence="4" id="KW-0690">Ribosome biogenesis</keyword>
<dbReference type="GO" id="GO:0005524">
    <property type="term" value="F:ATP binding"/>
    <property type="evidence" value="ECO:0007669"/>
    <property type="project" value="UniProtKB-KW"/>
</dbReference>
<evidence type="ECO:0000256" key="6">
    <source>
        <dbReference type="ARBA" id="ARBA00022801"/>
    </source>
</evidence>
<feature type="domain" description="Helicase C-terminal" evidence="16">
    <location>
        <begin position="281"/>
        <end position="498"/>
    </location>
</feature>
<keyword evidence="5" id="KW-0547">Nucleotide-binding</keyword>
<comment type="caution">
    <text evidence="18">The sequence shown here is derived from an EMBL/GenBank/DDBJ whole genome shotgun (WGS) entry which is preliminary data.</text>
</comment>
<evidence type="ECO:0000256" key="10">
    <source>
        <dbReference type="ARBA" id="ARBA00023242"/>
    </source>
</evidence>
<dbReference type="PROSITE" id="PS51194">
    <property type="entry name" value="HELICASE_CTER"/>
    <property type="match status" value="1"/>
</dbReference>
<dbReference type="AlphaFoldDB" id="A0AAI8YM58"/>
<evidence type="ECO:0000256" key="1">
    <source>
        <dbReference type="ARBA" id="ARBA00003706"/>
    </source>
</evidence>
<dbReference type="GO" id="GO:0016787">
    <property type="term" value="F:hydrolase activity"/>
    <property type="evidence" value="ECO:0007669"/>
    <property type="project" value="UniProtKB-KW"/>
</dbReference>
<evidence type="ECO:0000256" key="2">
    <source>
        <dbReference type="ARBA" id="ARBA00004123"/>
    </source>
</evidence>
<dbReference type="InterPro" id="IPR027417">
    <property type="entry name" value="P-loop_NTPase"/>
</dbReference>
<feature type="domain" description="DEAD-box RNA helicase Q" evidence="17">
    <location>
        <begin position="32"/>
        <end position="60"/>
    </location>
</feature>
<keyword evidence="7" id="KW-0347">Helicase</keyword>
<keyword evidence="8" id="KW-0067">ATP-binding</keyword>
<evidence type="ECO:0000313" key="18">
    <source>
        <dbReference type="EMBL" id="CAJ2509799.1"/>
    </source>
</evidence>
<evidence type="ECO:0000256" key="9">
    <source>
        <dbReference type="ARBA" id="ARBA00022884"/>
    </source>
</evidence>
<keyword evidence="6" id="KW-0378">Hydrolase</keyword>
<keyword evidence="19" id="KW-1185">Reference proteome</keyword>
<feature type="compositionally biased region" description="Basic and acidic residues" evidence="14">
    <location>
        <begin position="1"/>
        <end position="10"/>
    </location>
</feature>
<dbReference type="PROSITE" id="PS51195">
    <property type="entry name" value="Q_MOTIF"/>
    <property type="match status" value="1"/>
</dbReference>
<dbReference type="GO" id="GO:0003724">
    <property type="term" value="F:RNA helicase activity"/>
    <property type="evidence" value="ECO:0007669"/>
    <property type="project" value="UniProtKB-EC"/>
</dbReference>
<evidence type="ECO:0000256" key="14">
    <source>
        <dbReference type="SAM" id="MobiDB-lite"/>
    </source>
</evidence>
<comment type="similarity">
    <text evidence="11">Belongs to the DEAD box helicase family. DDX56/DBP9 subfamily.</text>
</comment>
<evidence type="ECO:0000259" key="16">
    <source>
        <dbReference type="PROSITE" id="PS51194"/>
    </source>
</evidence>
<feature type="compositionally biased region" description="Basic residues" evidence="14">
    <location>
        <begin position="601"/>
        <end position="611"/>
    </location>
</feature>
<dbReference type="Proteomes" id="UP001295740">
    <property type="component" value="Unassembled WGS sequence"/>
</dbReference>
<dbReference type="InterPro" id="IPR014001">
    <property type="entry name" value="Helicase_ATP-bd"/>
</dbReference>
<dbReference type="InterPro" id="IPR011545">
    <property type="entry name" value="DEAD/DEAH_box_helicase_dom"/>
</dbReference>
<evidence type="ECO:0000256" key="8">
    <source>
        <dbReference type="ARBA" id="ARBA00022840"/>
    </source>
</evidence>
<dbReference type="SMART" id="SM00490">
    <property type="entry name" value="HELICc"/>
    <property type="match status" value="1"/>
</dbReference>
<dbReference type="GO" id="GO:0003723">
    <property type="term" value="F:RNA binding"/>
    <property type="evidence" value="ECO:0007669"/>
    <property type="project" value="UniProtKB-KW"/>
</dbReference>
<protein>
    <recommendedName>
        <fullName evidence="3">RNA helicase</fullName>
        <ecNumber evidence="3">3.6.4.13</ecNumber>
    </recommendedName>
</protein>
<reference evidence="18" key="1">
    <citation type="submission" date="2023-10" db="EMBL/GenBank/DDBJ databases">
        <authorList>
            <person name="Hackl T."/>
        </authorList>
    </citation>
    <scope>NUCLEOTIDE SEQUENCE</scope>
</reference>
<evidence type="ECO:0000256" key="4">
    <source>
        <dbReference type="ARBA" id="ARBA00022517"/>
    </source>
</evidence>
<comment type="subcellular location">
    <subcellularLocation>
        <location evidence="2">Nucleus</location>
    </subcellularLocation>
</comment>
<dbReference type="Pfam" id="PF00270">
    <property type="entry name" value="DEAD"/>
    <property type="match status" value="1"/>
</dbReference>
<feature type="short sequence motif" description="Q motif" evidence="13">
    <location>
        <begin position="32"/>
        <end position="60"/>
    </location>
</feature>
<dbReference type="Pfam" id="PF00271">
    <property type="entry name" value="Helicase_C"/>
    <property type="match status" value="2"/>
</dbReference>
<comment type="catalytic activity">
    <reaction evidence="12">
        <text>ATP + H2O = ADP + phosphate + H(+)</text>
        <dbReference type="Rhea" id="RHEA:13065"/>
        <dbReference type="ChEBI" id="CHEBI:15377"/>
        <dbReference type="ChEBI" id="CHEBI:15378"/>
        <dbReference type="ChEBI" id="CHEBI:30616"/>
        <dbReference type="ChEBI" id="CHEBI:43474"/>
        <dbReference type="ChEBI" id="CHEBI:456216"/>
        <dbReference type="EC" id="3.6.4.13"/>
    </reaction>
</comment>
<keyword evidence="9" id="KW-0694">RNA-binding</keyword>
<dbReference type="CDD" id="cd18787">
    <property type="entry name" value="SF2_C_DEAD"/>
    <property type="match status" value="1"/>
</dbReference>
<feature type="region of interest" description="Disordered" evidence="14">
    <location>
        <begin position="355"/>
        <end position="401"/>
    </location>
</feature>
<dbReference type="SUPFAM" id="SSF52540">
    <property type="entry name" value="P-loop containing nucleoside triphosphate hydrolases"/>
    <property type="match status" value="2"/>
</dbReference>
<evidence type="ECO:0000256" key="13">
    <source>
        <dbReference type="PROSITE-ProRule" id="PRU00552"/>
    </source>
</evidence>
<evidence type="ECO:0000256" key="12">
    <source>
        <dbReference type="ARBA" id="ARBA00047984"/>
    </source>
</evidence>
<dbReference type="PANTHER" id="PTHR47959:SF21">
    <property type="entry name" value="DEAD-BOX HELICASE 56"/>
    <property type="match status" value="1"/>
</dbReference>
<organism evidence="18 19">
    <name type="scientific">Anthostomella pinea</name>
    <dbReference type="NCBI Taxonomy" id="933095"/>
    <lineage>
        <taxon>Eukaryota</taxon>
        <taxon>Fungi</taxon>
        <taxon>Dikarya</taxon>
        <taxon>Ascomycota</taxon>
        <taxon>Pezizomycotina</taxon>
        <taxon>Sordariomycetes</taxon>
        <taxon>Xylariomycetidae</taxon>
        <taxon>Xylariales</taxon>
        <taxon>Xylariaceae</taxon>
        <taxon>Anthostomella</taxon>
    </lineage>
</organism>
<dbReference type="PROSITE" id="PS51192">
    <property type="entry name" value="HELICASE_ATP_BIND_1"/>
    <property type="match status" value="1"/>
</dbReference>
<dbReference type="EMBL" id="CAUWAG010000013">
    <property type="protein sequence ID" value="CAJ2509799.1"/>
    <property type="molecule type" value="Genomic_DNA"/>
</dbReference>
<dbReference type="GO" id="GO:0005634">
    <property type="term" value="C:nucleus"/>
    <property type="evidence" value="ECO:0007669"/>
    <property type="project" value="UniProtKB-SubCell"/>
</dbReference>
<dbReference type="InterPro" id="IPR014014">
    <property type="entry name" value="RNA_helicase_DEAD_Q_motif"/>
</dbReference>